<dbReference type="Proteomes" id="UP000308267">
    <property type="component" value="Unassembled WGS sequence"/>
</dbReference>
<organism evidence="1 2">
    <name type="scientific">Opisthorchis felineus</name>
    <dbReference type="NCBI Taxonomy" id="147828"/>
    <lineage>
        <taxon>Eukaryota</taxon>
        <taxon>Metazoa</taxon>
        <taxon>Spiralia</taxon>
        <taxon>Lophotrochozoa</taxon>
        <taxon>Platyhelminthes</taxon>
        <taxon>Trematoda</taxon>
        <taxon>Digenea</taxon>
        <taxon>Opisthorchiida</taxon>
        <taxon>Opisthorchiata</taxon>
        <taxon>Opisthorchiidae</taxon>
        <taxon>Opisthorchis</taxon>
    </lineage>
</organism>
<protein>
    <submittedName>
        <fullName evidence="1">Uncharacterized protein</fullName>
    </submittedName>
</protein>
<proteinExistence type="predicted"/>
<keyword evidence="2" id="KW-1185">Reference proteome</keyword>
<evidence type="ECO:0000313" key="2">
    <source>
        <dbReference type="Proteomes" id="UP000308267"/>
    </source>
</evidence>
<dbReference type="AlphaFoldDB" id="A0A4S2M6R8"/>
<reference evidence="1 2" key="1">
    <citation type="journal article" date="2019" name="BMC Genomics">
        <title>New insights from Opisthorchis felineus genome: update on genomics of the epidemiologically important liver flukes.</title>
        <authorList>
            <person name="Ershov N.I."/>
            <person name="Mordvinov V.A."/>
            <person name="Prokhortchouk E.B."/>
            <person name="Pakharukova M.Y."/>
            <person name="Gunbin K.V."/>
            <person name="Ustyantsev K."/>
            <person name="Genaev M.A."/>
            <person name="Blinov A.G."/>
            <person name="Mazur A."/>
            <person name="Boulygina E."/>
            <person name="Tsygankova S."/>
            <person name="Khrameeva E."/>
            <person name="Chekanov N."/>
            <person name="Fan G."/>
            <person name="Xiao A."/>
            <person name="Zhang H."/>
            <person name="Xu X."/>
            <person name="Yang H."/>
            <person name="Solovyev V."/>
            <person name="Lee S.M."/>
            <person name="Liu X."/>
            <person name="Afonnikov D.A."/>
            <person name="Skryabin K.G."/>
        </authorList>
    </citation>
    <scope>NUCLEOTIDE SEQUENCE [LARGE SCALE GENOMIC DNA]</scope>
    <source>
        <strain evidence="1">AK-0245</strain>
        <tissue evidence="1">Whole organism</tissue>
    </source>
</reference>
<feature type="non-terminal residue" evidence="1">
    <location>
        <position position="60"/>
    </location>
</feature>
<comment type="caution">
    <text evidence="1">The sequence shown here is derived from an EMBL/GenBank/DDBJ whole genome shotgun (WGS) entry which is preliminary data.</text>
</comment>
<dbReference type="EMBL" id="SJOL01004195">
    <property type="protein sequence ID" value="TGZ71926.1"/>
    <property type="molecule type" value="Genomic_DNA"/>
</dbReference>
<accession>A0A4S2M6R8</accession>
<gene>
    <name evidence="1" type="ORF">CRM22_002375</name>
</gene>
<name>A0A4S2M6R8_OPIFE</name>
<evidence type="ECO:0000313" key="1">
    <source>
        <dbReference type="EMBL" id="TGZ71926.1"/>
    </source>
</evidence>
<sequence length="60" mass="7141">MTQTKHRSWFRQHADRETHFLELEILYFCRKSVQNVSKMTKMTPTFTKKKPATSSVPIVN</sequence>